<name>A0A021VSJ6_9CELL</name>
<keyword evidence="2" id="KW-1185">Reference proteome</keyword>
<dbReference type="InterPro" id="IPR025534">
    <property type="entry name" value="DUF4420"/>
</dbReference>
<dbReference type="OrthoDB" id="4854145at2"/>
<evidence type="ECO:0000313" key="2">
    <source>
        <dbReference type="Proteomes" id="UP000019753"/>
    </source>
</evidence>
<dbReference type="EMBL" id="AXCW01000138">
    <property type="protein sequence ID" value="EYR63015.1"/>
    <property type="molecule type" value="Genomic_DNA"/>
</dbReference>
<evidence type="ECO:0000313" key="1">
    <source>
        <dbReference type="EMBL" id="EYR63015.1"/>
    </source>
</evidence>
<organism evidence="1 2">
    <name type="scientific">Actinotalea ferrariae CF5-4</name>
    <dbReference type="NCBI Taxonomy" id="948458"/>
    <lineage>
        <taxon>Bacteria</taxon>
        <taxon>Bacillati</taxon>
        <taxon>Actinomycetota</taxon>
        <taxon>Actinomycetes</taxon>
        <taxon>Micrococcales</taxon>
        <taxon>Cellulomonadaceae</taxon>
        <taxon>Actinotalea</taxon>
    </lineage>
</organism>
<dbReference type="Pfam" id="PF14390">
    <property type="entry name" value="DUF4420"/>
    <property type="match status" value="1"/>
</dbReference>
<dbReference type="RefSeq" id="WP_052022989.1">
    <property type="nucleotide sequence ID" value="NZ_AXCW01000138.1"/>
</dbReference>
<sequence>MTSDPVPFAPSERHPDLAMLDGYWADGNVARLPIPGTPECFIDLDPPHREIKLSVPADGKEPDLAKFRNIDLASCTDEGVDWWEIRVLVESSLHEAYSLLTRIADLVQLERLSVGVATYQALEAYRALLASRGAMSEEQQIGLYGELLVLEHLLQHAGPDVAVPAWMGPTNEEHDIALGHVHLEVKTTKGEHRRHVISGTQQLQPLRDVPLWLVSIQVTPTTHDGGRSLVDLVAAVRDLAREGRPRIDELLRSMGWRDADADLYAAHLTLRSGPRAYLVDETFPALTDARLGTAVPQAELVSDVKYRVDVTHLGFGVPPSPVDTFIEHPEEPSP</sequence>
<comment type="caution">
    <text evidence="1">The sequence shown here is derived from an EMBL/GenBank/DDBJ whole genome shotgun (WGS) entry which is preliminary data.</text>
</comment>
<reference evidence="1 2" key="1">
    <citation type="submission" date="2014-01" db="EMBL/GenBank/DDBJ databases">
        <title>Actinotalea ferrariae CF5-4.</title>
        <authorList>
            <person name="Chen F."/>
            <person name="Li Y."/>
            <person name="Wang G."/>
        </authorList>
    </citation>
    <scope>NUCLEOTIDE SEQUENCE [LARGE SCALE GENOMIC DNA]</scope>
    <source>
        <strain evidence="1 2">CF5-4</strain>
    </source>
</reference>
<evidence type="ECO:0008006" key="3">
    <source>
        <dbReference type="Google" id="ProtNLM"/>
    </source>
</evidence>
<proteinExistence type="predicted"/>
<accession>A0A021VSJ6</accession>
<dbReference type="Proteomes" id="UP000019753">
    <property type="component" value="Unassembled WGS sequence"/>
</dbReference>
<dbReference type="AlphaFoldDB" id="A0A021VSJ6"/>
<gene>
    <name evidence="1" type="ORF">N866_03665</name>
</gene>
<protein>
    <recommendedName>
        <fullName evidence="3">PD-(D/E)XK motif protein</fullName>
    </recommendedName>
</protein>